<evidence type="ECO:0000313" key="5">
    <source>
        <dbReference type="Proteomes" id="UP000304912"/>
    </source>
</evidence>
<proteinExistence type="predicted"/>
<dbReference type="PANTHER" id="PTHR48081:SF9">
    <property type="entry name" value="CARBOXYLESTERASE"/>
    <property type="match status" value="1"/>
</dbReference>
<organism evidence="4 5">
    <name type="scientific">Salinimonas iocasae</name>
    <dbReference type="NCBI Taxonomy" id="2572577"/>
    <lineage>
        <taxon>Bacteria</taxon>
        <taxon>Pseudomonadati</taxon>
        <taxon>Pseudomonadota</taxon>
        <taxon>Gammaproteobacteria</taxon>
        <taxon>Alteromonadales</taxon>
        <taxon>Alteromonadaceae</taxon>
        <taxon>Alteromonas/Salinimonas group</taxon>
        <taxon>Salinimonas</taxon>
    </lineage>
</organism>
<feature type="signal peptide" evidence="2">
    <location>
        <begin position="1"/>
        <end position="24"/>
    </location>
</feature>
<evidence type="ECO:0000256" key="1">
    <source>
        <dbReference type="ARBA" id="ARBA00022801"/>
    </source>
</evidence>
<gene>
    <name evidence="4" type="ORF">FBQ74_14370</name>
</gene>
<protein>
    <submittedName>
        <fullName evidence="4">Alpha/beta hydrolase</fullName>
    </submittedName>
</protein>
<dbReference type="Proteomes" id="UP000304912">
    <property type="component" value="Chromosome"/>
</dbReference>
<keyword evidence="5" id="KW-1185">Reference proteome</keyword>
<evidence type="ECO:0000313" key="4">
    <source>
        <dbReference type="EMBL" id="QCZ94578.1"/>
    </source>
</evidence>
<dbReference type="InterPro" id="IPR049492">
    <property type="entry name" value="BD-FAE-like_dom"/>
</dbReference>
<evidence type="ECO:0000259" key="3">
    <source>
        <dbReference type="Pfam" id="PF20434"/>
    </source>
</evidence>
<name>A0A5B7YGC8_9ALTE</name>
<feature type="chain" id="PRO_5023061506" evidence="2">
    <location>
        <begin position="25"/>
        <end position="287"/>
    </location>
</feature>
<reference evidence="4 5" key="1">
    <citation type="submission" date="2019-04" db="EMBL/GenBank/DDBJ databases">
        <title>Salinimonas iocasae sp. nov., a halophilic bacterium isolated from the outer tube casing of tubeworms in Okinawa Trough.</title>
        <authorList>
            <person name="Zhang H."/>
            <person name="Wang H."/>
            <person name="Li C."/>
        </authorList>
    </citation>
    <scope>NUCLEOTIDE SEQUENCE [LARGE SCALE GENOMIC DNA]</scope>
    <source>
        <strain evidence="4 5">KX18D6</strain>
    </source>
</reference>
<accession>A0A5B7YGC8</accession>
<dbReference type="OrthoDB" id="9775851at2"/>
<dbReference type="InterPro" id="IPR029058">
    <property type="entry name" value="AB_hydrolase_fold"/>
</dbReference>
<keyword evidence="1 4" id="KW-0378">Hydrolase</keyword>
<evidence type="ECO:0000256" key="2">
    <source>
        <dbReference type="SAM" id="SignalP"/>
    </source>
</evidence>
<dbReference type="PROSITE" id="PS51257">
    <property type="entry name" value="PROKAR_LIPOPROTEIN"/>
    <property type="match status" value="1"/>
</dbReference>
<dbReference type="Pfam" id="PF20434">
    <property type="entry name" value="BD-FAE"/>
    <property type="match status" value="1"/>
</dbReference>
<dbReference type="InterPro" id="IPR050300">
    <property type="entry name" value="GDXG_lipolytic_enzyme"/>
</dbReference>
<feature type="domain" description="BD-FAE-like" evidence="3">
    <location>
        <begin position="49"/>
        <end position="234"/>
    </location>
</feature>
<keyword evidence="2" id="KW-0732">Signal</keyword>
<dbReference type="SUPFAM" id="SSF53474">
    <property type="entry name" value="alpha/beta-Hydrolases"/>
    <property type="match status" value="1"/>
</dbReference>
<dbReference type="AlphaFoldDB" id="A0A5B7YGC8"/>
<dbReference type="RefSeq" id="WP_139757315.1">
    <property type="nucleotide sequence ID" value="NZ_CP039852.1"/>
</dbReference>
<dbReference type="PANTHER" id="PTHR48081">
    <property type="entry name" value="AB HYDROLASE SUPERFAMILY PROTEIN C4A8.06C"/>
    <property type="match status" value="1"/>
</dbReference>
<dbReference type="KEGG" id="salk:FBQ74_14370"/>
<dbReference type="Gene3D" id="3.40.50.1820">
    <property type="entry name" value="alpha/beta hydrolase"/>
    <property type="match status" value="1"/>
</dbReference>
<dbReference type="GO" id="GO:0016787">
    <property type="term" value="F:hydrolase activity"/>
    <property type="evidence" value="ECO:0007669"/>
    <property type="project" value="UniProtKB-KW"/>
</dbReference>
<sequence>MKLLLIIFATVLLGGCAKLMFATANTTTLTFDGDITENIAYGTASRQKLDIFVPEDLDEGTAPVVIFFHGGRWSFGSKDQYQFVGIRLASMGYVAVLPNTRLYPEVKFPTFVDDAAAAVAWIQNNIQKYGGSEQLIISGHSSGAHIGALVVADESYLKKAGGDPQGIDAFVGMNGPYDFTPKADDLRDMFGPPEQFDKMVVTHYIDGGEPPFALMYSSNDKTVHEQNLKRLKAKIESVDGQVSTYIYDKGEHTGTVAALSWANPDDLPVADDMQAFIQKYVLTPKQR</sequence>
<dbReference type="EMBL" id="CP039852">
    <property type="protein sequence ID" value="QCZ94578.1"/>
    <property type="molecule type" value="Genomic_DNA"/>
</dbReference>